<comment type="caution">
    <text evidence="2">The sequence shown here is derived from an EMBL/GenBank/DDBJ whole genome shotgun (WGS) entry which is preliminary data.</text>
</comment>
<sequence length="114" mass="12857">MEHQQHEQDDDVYGGDLPDEDYMESEFDHSADADAEPDADAEAASESKTQELESMKKRLQEIEEEAGALREMQAKVEKEMGANQGFVEIRSHFKFVYNLGSIILCCYFGSLSNA</sequence>
<feature type="region of interest" description="Disordered" evidence="1">
    <location>
        <begin position="1"/>
        <end position="56"/>
    </location>
</feature>
<reference evidence="2" key="2">
    <citation type="submission" date="2020-08" db="EMBL/GenBank/DDBJ databases">
        <title>Plant Genome Project.</title>
        <authorList>
            <person name="Zhang R.-G."/>
        </authorList>
    </citation>
    <scope>NUCLEOTIDE SEQUENCE</scope>
    <source>
        <strain evidence="2">Huo1</strain>
        <tissue evidence="2">Leaf</tissue>
    </source>
</reference>
<dbReference type="EMBL" id="PNBA02000008">
    <property type="protein sequence ID" value="KAG6415996.1"/>
    <property type="molecule type" value="Genomic_DNA"/>
</dbReference>
<evidence type="ECO:0000313" key="3">
    <source>
        <dbReference type="Proteomes" id="UP000298416"/>
    </source>
</evidence>
<feature type="compositionally biased region" description="Acidic residues" evidence="1">
    <location>
        <begin position="8"/>
        <end position="25"/>
    </location>
</feature>
<name>A0A8X8XR58_SALSN</name>
<dbReference type="Proteomes" id="UP000298416">
    <property type="component" value="Unassembled WGS sequence"/>
</dbReference>
<feature type="compositionally biased region" description="Acidic residues" evidence="1">
    <location>
        <begin position="33"/>
        <end position="43"/>
    </location>
</feature>
<dbReference type="AlphaFoldDB" id="A0A8X8XR58"/>
<protein>
    <recommendedName>
        <fullName evidence="4">Polyadenylate-binding protein 2</fullName>
    </recommendedName>
</protein>
<evidence type="ECO:0000313" key="2">
    <source>
        <dbReference type="EMBL" id="KAG6415996.1"/>
    </source>
</evidence>
<evidence type="ECO:0000256" key="1">
    <source>
        <dbReference type="SAM" id="MobiDB-lite"/>
    </source>
</evidence>
<proteinExistence type="predicted"/>
<accession>A0A8X8XR58</accession>
<keyword evidence="3" id="KW-1185">Reference proteome</keyword>
<reference evidence="2" key="1">
    <citation type="submission" date="2018-01" db="EMBL/GenBank/DDBJ databases">
        <authorList>
            <person name="Mao J.F."/>
        </authorList>
    </citation>
    <scope>NUCLEOTIDE SEQUENCE</scope>
    <source>
        <strain evidence="2">Huo1</strain>
        <tissue evidence="2">Leaf</tissue>
    </source>
</reference>
<evidence type="ECO:0008006" key="4">
    <source>
        <dbReference type="Google" id="ProtNLM"/>
    </source>
</evidence>
<gene>
    <name evidence="2" type="ORF">SASPL_123417</name>
</gene>
<organism evidence="2">
    <name type="scientific">Salvia splendens</name>
    <name type="common">Scarlet sage</name>
    <dbReference type="NCBI Taxonomy" id="180675"/>
    <lineage>
        <taxon>Eukaryota</taxon>
        <taxon>Viridiplantae</taxon>
        <taxon>Streptophyta</taxon>
        <taxon>Embryophyta</taxon>
        <taxon>Tracheophyta</taxon>
        <taxon>Spermatophyta</taxon>
        <taxon>Magnoliopsida</taxon>
        <taxon>eudicotyledons</taxon>
        <taxon>Gunneridae</taxon>
        <taxon>Pentapetalae</taxon>
        <taxon>asterids</taxon>
        <taxon>lamiids</taxon>
        <taxon>Lamiales</taxon>
        <taxon>Lamiaceae</taxon>
        <taxon>Nepetoideae</taxon>
        <taxon>Mentheae</taxon>
        <taxon>Salviinae</taxon>
        <taxon>Salvia</taxon>
        <taxon>Salvia subgen. Calosphace</taxon>
        <taxon>core Calosphace</taxon>
    </lineage>
</organism>